<dbReference type="WBParaSite" id="L893_g32901.t1">
    <property type="protein sequence ID" value="L893_g32901.t1"/>
    <property type="gene ID" value="L893_g32901"/>
</dbReference>
<keyword evidence="1" id="KW-1185">Reference proteome</keyword>
<name>A0A1I8A5W2_9BILA</name>
<proteinExistence type="predicted"/>
<dbReference type="Proteomes" id="UP000095287">
    <property type="component" value="Unplaced"/>
</dbReference>
<sequence length="270" mass="30369">MNRVPIIFIEEVILQIERGAGWTGKLHETYLLSSNWGRIACSKMFAPKAGLNIEFKPNKEAVFSIISSYGEPVALEDLGEVLFEHIIIGNRIDRHIHPLTDTNLKLLQKHFRKGYPCEVSVWNKYYNQPLIKKLCLAPSRITLLKFVASEKLLSLDICILEGSPVSYETLLNGLIDALLSKESEDDFSFYTYEGYEGLCDRLKGTKRTEVLKKINAMSTAVMDAKCGATHWESTLKEHTSCTKKGSVTLTPRDSVRAVRSHHGLASIPLN</sequence>
<organism evidence="1 2">
    <name type="scientific">Steinernema glaseri</name>
    <dbReference type="NCBI Taxonomy" id="37863"/>
    <lineage>
        <taxon>Eukaryota</taxon>
        <taxon>Metazoa</taxon>
        <taxon>Ecdysozoa</taxon>
        <taxon>Nematoda</taxon>
        <taxon>Chromadorea</taxon>
        <taxon>Rhabditida</taxon>
        <taxon>Tylenchina</taxon>
        <taxon>Panagrolaimomorpha</taxon>
        <taxon>Strongyloidoidea</taxon>
        <taxon>Steinernematidae</taxon>
        <taxon>Steinernema</taxon>
    </lineage>
</organism>
<accession>A0A1I8A5W2</accession>
<protein>
    <submittedName>
        <fullName evidence="2">BTB domain-containing protein</fullName>
    </submittedName>
</protein>
<reference evidence="2" key="1">
    <citation type="submission" date="2016-11" db="UniProtKB">
        <authorList>
            <consortium name="WormBaseParasite"/>
        </authorList>
    </citation>
    <scope>IDENTIFICATION</scope>
</reference>
<evidence type="ECO:0000313" key="1">
    <source>
        <dbReference type="Proteomes" id="UP000095287"/>
    </source>
</evidence>
<evidence type="ECO:0000313" key="2">
    <source>
        <dbReference type="WBParaSite" id="L893_g32901.t1"/>
    </source>
</evidence>
<dbReference type="AlphaFoldDB" id="A0A1I8A5W2"/>